<evidence type="ECO:0000313" key="4">
    <source>
        <dbReference type="Proteomes" id="UP000182248"/>
    </source>
</evidence>
<dbReference type="Gene3D" id="3.40.50.720">
    <property type="entry name" value="NAD(P)-binding Rossmann-like Domain"/>
    <property type="match status" value="1"/>
</dbReference>
<dbReference type="InterPro" id="IPR002347">
    <property type="entry name" value="SDR_fam"/>
</dbReference>
<evidence type="ECO:0000313" key="3">
    <source>
        <dbReference type="EMBL" id="SFW71471.1"/>
    </source>
</evidence>
<dbReference type="Proteomes" id="UP000182248">
    <property type="component" value="Unassembled WGS sequence"/>
</dbReference>
<accession>A0A1K1RH14</accession>
<evidence type="ECO:0000256" key="1">
    <source>
        <dbReference type="ARBA" id="ARBA00006484"/>
    </source>
</evidence>
<evidence type="ECO:0000256" key="2">
    <source>
        <dbReference type="ARBA" id="ARBA00023002"/>
    </source>
</evidence>
<gene>
    <name evidence="3" type="ORF">SAMN02927921_03572</name>
</gene>
<dbReference type="OrthoDB" id="9788235at2"/>
<comment type="similarity">
    <text evidence="1">Belongs to the short-chain dehydrogenases/reductases (SDR) family.</text>
</comment>
<dbReference type="PRINTS" id="PR00081">
    <property type="entry name" value="GDHRDH"/>
</dbReference>
<dbReference type="PANTHER" id="PTHR24321">
    <property type="entry name" value="DEHYDROGENASES, SHORT CHAIN"/>
    <property type="match status" value="1"/>
</dbReference>
<protein>
    <submittedName>
        <fullName evidence="3">L-fucose dehydrogenase</fullName>
    </submittedName>
</protein>
<proteinExistence type="inferred from homology"/>
<dbReference type="GO" id="GO:0016491">
    <property type="term" value="F:oxidoreductase activity"/>
    <property type="evidence" value="ECO:0007669"/>
    <property type="project" value="UniProtKB-KW"/>
</dbReference>
<dbReference type="Pfam" id="PF13561">
    <property type="entry name" value="adh_short_C2"/>
    <property type="match status" value="1"/>
</dbReference>
<keyword evidence="4" id="KW-1185">Reference proteome</keyword>
<sequence length="263" mass="28497">MDLNLKDKVVVVTGAAGIKGSIGETIVRALASEGALPVIVCRNDRGYEYEKEYREKGIKASFIKTDLTVPDQIAEAIKQTVAVYGRIDAVINNVGVNDGAGLDASIEDFMRSLSLNLVSYYATVKYALPYLKQSRGAILNIGSKVAQTGQGKTSGYAAAKGGVLGLTREWAVDLIRDGIRTNALIIAECYTPAYENWIGQMENGEAKLQAIKEKIPLGKRMTEAQEIADTCLFLISDRASHTTGQFVYVDGGYVHLDRALLPE</sequence>
<dbReference type="InterPro" id="IPR020904">
    <property type="entry name" value="Sc_DH/Rdtase_CS"/>
</dbReference>
<dbReference type="NCBIfam" id="NF006384">
    <property type="entry name" value="PRK08628.1"/>
    <property type="match status" value="1"/>
</dbReference>
<dbReference type="PRINTS" id="PR00080">
    <property type="entry name" value="SDRFAMILY"/>
</dbReference>
<dbReference type="FunFam" id="3.40.50.720:FF:000084">
    <property type="entry name" value="Short-chain dehydrogenase reductase"/>
    <property type="match status" value="1"/>
</dbReference>
<dbReference type="InterPro" id="IPR036291">
    <property type="entry name" value="NAD(P)-bd_dom_sf"/>
</dbReference>
<dbReference type="SUPFAM" id="SSF51735">
    <property type="entry name" value="NAD(P)-binding Rossmann-fold domains"/>
    <property type="match status" value="1"/>
</dbReference>
<dbReference type="PANTHER" id="PTHR24321:SF8">
    <property type="entry name" value="ESTRADIOL 17-BETA-DEHYDROGENASE 8-RELATED"/>
    <property type="match status" value="1"/>
</dbReference>
<name>A0A1K1RH14_9FLAO</name>
<dbReference type="AlphaFoldDB" id="A0A1K1RH14"/>
<dbReference type="CDD" id="cd05233">
    <property type="entry name" value="SDR_c"/>
    <property type="match status" value="1"/>
</dbReference>
<dbReference type="STRING" id="1150368.SAMN02927921_03572"/>
<dbReference type="EMBL" id="FPJE01000025">
    <property type="protein sequence ID" value="SFW71471.1"/>
    <property type="molecule type" value="Genomic_DNA"/>
</dbReference>
<reference evidence="3 4" key="1">
    <citation type="submission" date="2016-11" db="EMBL/GenBank/DDBJ databases">
        <authorList>
            <person name="Jaros S."/>
            <person name="Januszkiewicz K."/>
            <person name="Wedrychowicz H."/>
        </authorList>
    </citation>
    <scope>NUCLEOTIDE SEQUENCE [LARGE SCALE GENOMIC DNA]</scope>
    <source>
        <strain evidence="3 4">CGMCC 1.12145</strain>
    </source>
</reference>
<dbReference type="PROSITE" id="PS00061">
    <property type="entry name" value="ADH_SHORT"/>
    <property type="match status" value="1"/>
</dbReference>
<dbReference type="RefSeq" id="WP_072318821.1">
    <property type="nucleotide sequence ID" value="NZ_FPJE01000025.1"/>
</dbReference>
<keyword evidence="2" id="KW-0560">Oxidoreductase</keyword>
<organism evidence="3 4">
    <name type="scientific">Sinomicrobium oceani</name>
    <dbReference type="NCBI Taxonomy" id="1150368"/>
    <lineage>
        <taxon>Bacteria</taxon>
        <taxon>Pseudomonadati</taxon>
        <taxon>Bacteroidota</taxon>
        <taxon>Flavobacteriia</taxon>
        <taxon>Flavobacteriales</taxon>
        <taxon>Flavobacteriaceae</taxon>
        <taxon>Sinomicrobium</taxon>
    </lineage>
</organism>